<evidence type="ECO:0000313" key="6">
    <source>
        <dbReference type="Proteomes" id="UP000279236"/>
    </source>
</evidence>
<dbReference type="GeneID" id="39592600"/>
<keyword evidence="2 3" id="KW-0175">Coiled coil</keyword>
<dbReference type="OrthoDB" id="312015at2759"/>
<feature type="compositionally biased region" description="Gly residues" evidence="4">
    <location>
        <begin position="546"/>
        <end position="556"/>
    </location>
</feature>
<dbReference type="InterPro" id="IPR021622">
    <property type="entry name" value="Afadin/alpha-actinin-bd"/>
</dbReference>
<dbReference type="EMBL" id="RSCE01000006">
    <property type="protein sequence ID" value="RSH81862.1"/>
    <property type="molecule type" value="Genomic_DNA"/>
</dbReference>
<accession>A0A427XSG1</accession>
<dbReference type="AlphaFoldDB" id="A0A427XSG1"/>
<feature type="compositionally biased region" description="Basic and acidic residues" evidence="4">
    <location>
        <begin position="516"/>
        <end position="528"/>
    </location>
</feature>
<evidence type="ECO:0000313" key="5">
    <source>
        <dbReference type="EMBL" id="RSH81862.1"/>
    </source>
</evidence>
<comment type="caution">
    <text evidence="5">The sequence shown here is derived from an EMBL/GenBank/DDBJ whole genome shotgun (WGS) entry which is preliminary data.</text>
</comment>
<feature type="compositionally biased region" description="Low complexity" evidence="4">
    <location>
        <begin position="634"/>
        <end position="645"/>
    </location>
</feature>
<protein>
    <recommendedName>
        <fullName evidence="7">Afadin and alpha-actinin-binding-domain-containing protein</fullName>
    </recommendedName>
</protein>
<proteinExistence type="inferred from homology"/>
<gene>
    <name evidence="5" type="ORF">EHS24_008057</name>
</gene>
<name>A0A427XSG1_9TREE</name>
<organism evidence="5 6">
    <name type="scientific">Apiotrichum porosum</name>
    <dbReference type="NCBI Taxonomy" id="105984"/>
    <lineage>
        <taxon>Eukaryota</taxon>
        <taxon>Fungi</taxon>
        <taxon>Dikarya</taxon>
        <taxon>Basidiomycota</taxon>
        <taxon>Agaricomycotina</taxon>
        <taxon>Tremellomycetes</taxon>
        <taxon>Trichosporonales</taxon>
        <taxon>Trichosporonaceae</taxon>
        <taxon>Apiotrichum</taxon>
    </lineage>
</organism>
<feature type="compositionally biased region" description="Basic and acidic residues" evidence="4">
    <location>
        <begin position="588"/>
        <end position="609"/>
    </location>
</feature>
<feature type="compositionally biased region" description="Basic and acidic residues" evidence="4">
    <location>
        <begin position="306"/>
        <end position="321"/>
    </location>
</feature>
<feature type="region of interest" description="Disordered" evidence="4">
    <location>
        <begin position="289"/>
        <end position="321"/>
    </location>
</feature>
<dbReference type="Pfam" id="PF11559">
    <property type="entry name" value="ADIP"/>
    <property type="match status" value="1"/>
</dbReference>
<feature type="compositionally biased region" description="Basic and acidic residues" evidence="4">
    <location>
        <begin position="646"/>
        <end position="665"/>
    </location>
</feature>
<evidence type="ECO:0000256" key="2">
    <source>
        <dbReference type="ARBA" id="ARBA00023054"/>
    </source>
</evidence>
<reference evidence="5 6" key="1">
    <citation type="submission" date="2018-11" db="EMBL/GenBank/DDBJ databases">
        <title>Genome sequence of Apiotrichum porosum DSM 27194.</title>
        <authorList>
            <person name="Aliyu H."/>
            <person name="Gorte O."/>
            <person name="Ochsenreither K."/>
        </authorList>
    </citation>
    <scope>NUCLEOTIDE SEQUENCE [LARGE SCALE GENOMIC DNA]</scope>
    <source>
        <strain evidence="5 6">DSM 27194</strain>
    </source>
</reference>
<comment type="similarity">
    <text evidence="1">Belongs to the ADIP family.</text>
</comment>
<feature type="coiled-coil region" evidence="3">
    <location>
        <begin position="73"/>
        <end position="121"/>
    </location>
</feature>
<feature type="compositionally biased region" description="Low complexity" evidence="4">
    <location>
        <begin position="565"/>
        <end position="578"/>
    </location>
</feature>
<keyword evidence="6" id="KW-1185">Reference proteome</keyword>
<evidence type="ECO:0008006" key="7">
    <source>
        <dbReference type="Google" id="ProtNLM"/>
    </source>
</evidence>
<dbReference type="RefSeq" id="XP_028476317.1">
    <property type="nucleotide sequence ID" value="XM_028623384.1"/>
</dbReference>
<evidence type="ECO:0000256" key="3">
    <source>
        <dbReference type="SAM" id="Coils"/>
    </source>
</evidence>
<dbReference type="STRING" id="105984.A0A427XSG1"/>
<feature type="region of interest" description="Disordered" evidence="4">
    <location>
        <begin position="431"/>
        <end position="678"/>
    </location>
</feature>
<evidence type="ECO:0000256" key="4">
    <source>
        <dbReference type="SAM" id="MobiDB-lite"/>
    </source>
</evidence>
<evidence type="ECO:0000256" key="1">
    <source>
        <dbReference type="ARBA" id="ARBA00009291"/>
    </source>
</evidence>
<dbReference type="Proteomes" id="UP000279236">
    <property type="component" value="Unassembled WGS sequence"/>
</dbReference>
<sequence length="678" mass="72587">MNSNDPESAPLSSLNAQLVAHGYTKRPLKLTALSNADQAHVSSVICELLGASVSNLNSLEDLNASHRTLQYEHERLAKTIEKGERQVARLESDVEVAKARAVEAERRVAVEEEKVKHLREDVNRGRKAVDNLRVAAAQEAKRSQIKLDKVLGQLARTIPAVPVGFELLNPLPAGGTAPVAPGPLPLLEQALADLADIRQSLQEETEAFRTVVLSAANSLQEALSAGMGDEPPHRMLQADFFAMDTAAFPGHRGVRQQASWTSHPAIADARLKALIADVRVGLTTEVSPLMRDGSGATEAEAEEQEAAAKRERERQRAESDLRDRVKDLEVEIAIARGKEQEANKVIEEMAKMNVGASVPSTTDFEDARLRDELVRQKRVLDNERDALRTATVRLTEDRVALDSAKAVFEADREAAIAAAVEAATPVPAANTSPIPVEAGPSSPQPPTAHALPLNPVISWEKSSTPQKHKPSSPSPLSPHKLVRRTPSGSKQGASHVHVAGKRKPRNVPRTPLSRLVLERAVLDRDRARKTSGGGAGAVGKASESGNGNGNGNGVLGESGKRVNLATSTTESSVTAAPSGPRTGTARLSGDKPRIAFSPEHKGKAVEPQRRVSGPPTEKPDRTVQPPSKTEPRKSSLTAMTAASAARAKEMKEMKDGRNQEAKDAGAVRSAAKTARVWR</sequence>